<dbReference type="RefSeq" id="WP_003879168.1">
    <property type="nucleotide sequence ID" value="NC_002944.2"/>
</dbReference>
<feature type="domain" description="PPE" evidence="3">
    <location>
        <begin position="6"/>
        <end position="168"/>
    </location>
</feature>
<sequence length="538" mass="54953">MTAPIWMASPPEVHSALLSSGPGPGSLLAAAGAWNSLSAEYASTAEELSAVLASAQAGAWGGPSAESYVAAHAPYLAWLTQASANSAEMAASHEVMATAYTAALAAMPTLPELATNHVVHGVLLSTNFFGINTIPIAVNEADYARMWTQAAATMSTYQAVSTAAVAATPPTDPAPPIVKSAALSDDSDDSGDVDHDPKIDNWLDELIARFLKQLGINWDPAQGTVNGLDYDAYTNASQPIFWVVRALELLEDFQQFGYYLVHNPALAFQYLVQLALFDWPTHILEILTTAPQLLAPALLLAVAPFGAIGGFAGLAGLAAIPHPAVVPATVAAPPPAPTPSIPPAIAMAPTPVAPAAAPASAPAPAPATTATTVAPAPAAPAPVAAGAGFFPPYVVGPPGIGTGSGMAASASSSAKRKAPEPDSAAAAAAASAREAARARRRQRQRQRGFGDEYMDMNVDVDPDWGGPHPGRESVASDQGARNVGFAGTARRNAAAAAGGLTTLADDEFGGAPKIPMMPGTWDPVGDGERREQGDGRDH</sequence>
<gene>
    <name evidence="5" type="ordered locus">MAP_3765</name>
</gene>
<dbReference type="InterPro" id="IPR038332">
    <property type="entry name" value="PPE_sf"/>
</dbReference>
<dbReference type="HOGENOM" id="CLU_000243_5_2_11"/>
<evidence type="ECO:0000256" key="2">
    <source>
        <dbReference type="SAM" id="MobiDB-lite"/>
    </source>
</evidence>
<evidence type="ECO:0008006" key="7">
    <source>
        <dbReference type="Google" id="ProtNLM"/>
    </source>
</evidence>
<dbReference type="Pfam" id="PF00823">
    <property type="entry name" value="PPE"/>
    <property type="match status" value="1"/>
</dbReference>
<evidence type="ECO:0000313" key="6">
    <source>
        <dbReference type="Proteomes" id="UP000000580"/>
    </source>
</evidence>
<evidence type="ECO:0000313" key="5">
    <source>
        <dbReference type="EMBL" id="AAS06315.1"/>
    </source>
</evidence>
<comment type="similarity">
    <text evidence="1">Belongs to the mycobacterial PPE family.</text>
</comment>
<dbReference type="PANTHER" id="PTHR46766:SF1">
    <property type="entry name" value="GLUTAMINE-RICH PROTEIN 2"/>
    <property type="match status" value="1"/>
</dbReference>
<feature type="region of interest" description="Disordered" evidence="2">
    <location>
        <begin position="503"/>
        <end position="538"/>
    </location>
</feature>
<dbReference type="Gene3D" id="1.20.1260.20">
    <property type="entry name" value="PPE superfamily"/>
    <property type="match status" value="1"/>
</dbReference>
<evidence type="ECO:0000259" key="4">
    <source>
        <dbReference type="Pfam" id="PF18878"/>
    </source>
</evidence>
<dbReference type="PATRIC" id="fig|262316.17.peg.4008"/>
<dbReference type="GO" id="GO:0052572">
    <property type="term" value="P:response to host immune response"/>
    <property type="evidence" value="ECO:0007669"/>
    <property type="project" value="TreeGrafter"/>
</dbReference>
<keyword evidence="6" id="KW-1185">Reference proteome</keyword>
<dbReference type="SUPFAM" id="SSF140459">
    <property type="entry name" value="PE/PPE dimer-like"/>
    <property type="match status" value="1"/>
</dbReference>
<evidence type="ECO:0000256" key="1">
    <source>
        <dbReference type="ARBA" id="ARBA00010652"/>
    </source>
</evidence>
<organism evidence="5 6">
    <name type="scientific">Mycolicibacterium paratuberculosis (strain ATCC BAA-968 / K-10)</name>
    <name type="common">Mycobacterium paratuberculosis</name>
    <dbReference type="NCBI Taxonomy" id="262316"/>
    <lineage>
        <taxon>Bacteria</taxon>
        <taxon>Bacillati</taxon>
        <taxon>Actinomycetota</taxon>
        <taxon>Actinomycetes</taxon>
        <taxon>Mycobacteriales</taxon>
        <taxon>Mycobacteriaceae</taxon>
        <taxon>Mycobacterium</taxon>
        <taxon>Mycobacterium avium complex (MAC)</taxon>
    </lineage>
</organism>
<dbReference type="Pfam" id="PF18878">
    <property type="entry name" value="PPE-PPW"/>
    <property type="match status" value="1"/>
</dbReference>
<feature type="region of interest" description="Disordered" evidence="2">
    <location>
        <begin position="404"/>
        <end position="456"/>
    </location>
</feature>
<reference evidence="5 6" key="1">
    <citation type="journal article" date="2005" name="Proc. Natl. Acad. Sci. U.S.A.">
        <title>The complete genome sequence of Mycobacterium avium subspecies paratuberculosis.</title>
        <authorList>
            <person name="Li L."/>
            <person name="Bannantine J.P."/>
            <person name="Zhang Q."/>
            <person name="Amonsin A."/>
            <person name="May B.J."/>
            <person name="Alt D."/>
            <person name="Banerji N."/>
            <person name="Kanjilal S."/>
            <person name="Kapur V."/>
        </authorList>
    </citation>
    <scope>NUCLEOTIDE SEQUENCE [LARGE SCALE GENOMIC DNA]</scope>
    <source>
        <strain evidence="6">ATCC BAA-968 / K-10</strain>
    </source>
</reference>
<dbReference type="InterPro" id="IPR000030">
    <property type="entry name" value="PPE_dom"/>
</dbReference>
<dbReference type="eggNOG" id="COG5651">
    <property type="taxonomic scope" value="Bacteria"/>
</dbReference>
<dbReference type="AlphaFoldDB" id="Q73TF3"/>
<dbReference type="PANTHER" id="PTHR46766">
    <property type="entry name" value="GLUTAMINE-RICH PROTEIN 2"/>
    <property type="match status" value="1"/>
</dbReference>
<feature type="compositionally biased region" description="Low complexity" evidence="2">
    <location>
        <begin position="424"/>
        <end position="433"/>
    </location>
</feature>
<feature type="domain" description="PPE-PPW subfamily C-terminal" evidence="4">
    <location>
        <begin position="474"/>
        <end position="521"/>
    </location>
</feature>
<evidence type="ECO:0000259" key="3">
    <source>
        <dbReference type="Pfam" id="PF00823"/>
    </source>
</evidence>
<dbReference type="EMBL" id="AE016958">
    <property type="protein sequence ID" value="AAS06315.1"/>
    <property type="molecule type" value="Genomic_DNA"/>
</dbReference>
<feature type="region of interest" description="Disordered" evidence="2">
    <location>
        <begin position="168"/>
        <end position="193"/>
    </location>
</feature>
<feature type="compositionally biased region" description="Basic and acidic residues" evidence="2">
    <location>
        <begin position="526"/>
        <end position="538"/>
    </location>
</feature>
<protein>
    <recommendedName>
        <fullName evidence="7">PPE family protein</fullName>
    </recommendedName>
</protein>
<dbReference type="InterPro" id="IPR043641">
    <property type="entry name" value="PPE-PPW_C"/>
</dbReference>
<proteinExistence type="inferred from homology"/>
<dbReference type="FunFam" id="1.20.1260.20:FF:000001">
    <property type="entry name" value="PPE family protein PPE41"/>
    <property type="match status" value="1"/>
</dbReference>
<accession>Q73TF3</accession>
<dbReference type="KEGG" id="mpa:MAP_3765"/>
<name>Q73TF3_MYCPA</name>
<dbReference type="STRING" id="262316.MAP_3765"/>
<dbReference type="Proteomes" id="UP000000580">
    <property type="component" value="Chromosome"/>
</dbReference>